<evidence type="ECO:0000256" key="10">
    <source>
        <dbReference type="ARBA" id="ARBA00023304"/>
    </source>
</evidence>
<comment type="subunit">
    <text evidence="11">Homodimer.</text>
</comment>
<dbReference type="HAMAP" id="MF_01025">
    <property type="entry name" value="LeuA_type1"/>
    <property type="match status" value="1"/>
</dbReference>
<dbReference type="Gene3D" id="3.20.20.70">
    <property type="entry name" value="Aldolase class I"/>
    <property type="match status" value="1"/>
</dbReference>
<evidence type="ECO:0000256" key="3">
    <source>
        <dbReference type="ARBA" id="ARBA00012973"/>
    </source>
</evidence>
<dbReference type="PROSITE" id="PS50991">
    <property type="entry name" value="PYR_CT"/>
    <property type="match status" value="1"/>
</dbReference>
<dbReference type="CDD" id="cd07940">
    <property type="entry name" value="DRE_TIM_IPMS"/>
    <property type="match status" value="1"/>
</dbReference>
<feature type="binding site" evidence="11">
    <location>
        <position position="278"/>
    </location>
    <ligand>
        <name>Mn(2+)</name>
        <dbReference type="ChEBI" id="CHEBI:29035"/>
    </ligand>
</feature>
<comment type="similarity">
    <text evidence="2 11">Belongs to the alpha-IPM synthase/homocitrate synthase family. LeuA type 1 subfamily.</text>
</comment>
<dbReference type="Pfam" id="PF00682">
    <property type="entry name" value="HMGL-like"/>
    <property type="match status" value="1"/>
</dbReference>
<dbReference type="PROSITE" id="PS00816">
    <property type="entry name" value="AIPM_HOMOCIT_SYNTH_2"/>
    <property type="match status" value="1"/>
</dbReference>
<dbReference type="SUPFAM" id="SSF110921">
    <property type="entry name" value="2-isopropylmalate synthase LeuA, allosteric (dimerisation) domain"/>
    <property type="match status" value="1"/>
</dbReference>
<keyword evidence="9 11" id="KW-0464">Manganese</keyword>
<dbReference type="Gene3D" id="1.10.238.260">
    <property type="match status" value="1"/>
</dbReference>
<dbReference type="SMART" id="SM00917">
    <property type="entry name" value="LeuA_dimer"/>
    <property type="match status" value="1"/>
</dbReference>
<dbReference type="AlphaFoldDB" id="A0A9W6D563"/>
<dbReference type="InterPro" id="IPR002034">
    <property type="entry name" value="AIPM/Hcit_synth_CS"/>
</dbReference>
<comment type="cofactor">
    <cofactor evidence="11">
        <name>Mn(2+)</name>
        <dbReference type="ChEBI" id="CHEBI:29035"/>
    </cofactor>
</comment>
<feature type="binding site" evidence="11">
    <location>
        <position position="54"/>
    </location>
    <ligand>
        <name>Mn(2+)</name>
        <dbReference type="ChEBI" id="CHEBI:29035"/>
    </ligand>
</feature>
<dbReference type="GO" id="GO:0030145">
    <property type="term" value="F:manganese ion binding"/>
    <property type="evidence" value="ECO:0007669"/>
    <property type="project" value="UniProtKB-UniRule"/>
</dbReference>
<dbReference type="PANTHER" id="PTHR10277">
    <property type="entry name" value="HOMOCITRATE SYNTHASE-RELATED"/>
    <property type="match status" value="1"/>
</dbReference>
<keyword evidence="10 11" id="KW-0100">Branched-chain amino acid biosynthesis</keyword>
<dbReference type="InterPro" id="IPR013785">
    <property type="entry name" value="Aldolase_TIM"/>
</dbReference>
<evidence type="ECO:0000256" key="6">
    <source>
        <dbReference type="ARBA" id="ARBA00022605"/>
    </source>
</evidence>
<dbReference type="InterPro" id="IPR050073">
    <property type="entry name" value="2-IPM_HCS-like"/>
</dbReference>
<evidence type="ECO:0000256" key="5">
    <source>
        <dbReference type="ARBA" id="ARBA00022430"/>
    </source>
</evidence>
<dbReference type="InterPro" id="IPR054691">
    <property type="entry name" value="LeuA/HCS_post-cat"/>
</dbReference>
<dbReference type="SUPFAM" id="SSF51569">
    <property type="entry name" value="Aldolase"/>
    <property type="match status" value="1"/>
</dbReference>
<dbReference type="Pfam" id="PF22617">
    <property type="entry name" value="HCS_D2"/>
    <property type="match status" value="1"/>
</dbReference>
<proteinExistence type="inferred from homology"/>
<organism evidence="13 14">
    <name type="scientific">Desulforhabdus amnigena</name>
    <dbReference type="NCBI Taxonomy" id="40218"/>
    <lineage>
        <taxon>Bacteria</taxon>
        <taxon>Pseudomonadati</taxon>
        <taxon>Thermodesulfobacteriota</taxon>
        <taxon>Syntrophobacteria</taxon>
        <taxon>Syntrophobacterales</taxon>
        <taxon>Syntrophobacteraceae</taxon>
        <taxon>Desulforhabdus</taxon>
    </lineage>
</organism>
<comment type="function">
    <text evidence="11">Catalyzes the condensation of the acetyl group of acetyl-CoA with 3-methyl-2-oxobutanoate (2-ketoisovalerate) to form 3-carboxy-3-hydroxy-4-methylpentanoate (2-isopropylmalate).</text>
</comment>
<name>A0A9W6D563_9BACT</name>
<keyword evidence="6 11" id="KW-0028">Amino-acid biosynthesis</keyword>
<keyword evidence="7 11" id="KW-0808">Transferase</keyword>
<evidence type="ECO:0000256" key="2">
    <source>
        <dbReference type="ARBA" id="ARBA00009396"/>
    </source>
</evidence>
<dbReference type="Proteomes" id="UP001144372">
    <property type="component" value="Unassembled WGS sequence"/>
</dbReference>
<accession>A0A9W6D563</accession>
<evidence type="ECO:0000313" key="14">
    <source>
        <dbReference type="Proteomes" id="UP001144372"/>
    </source>
</evidence>
<dbReference type="Gene3D" id="3.30.160.270">
    <property type="match status" value="1"/>
</dbReference>
<keyword evidence="8 11" id="KW-0479">Metal-binding</keyword>
<evidence type="ECO:0000256" key="1">
    <source>
        <dbReference type="ARBA" id="ARBA00004689"/>
    </source>
</evidence>
<evidence type="ECO:0000313" key="13">
    <source>
        <dbReference type="EMBL" id="GLI34345.1"/>
    </source>
</evidence>
<dbReference type="GO" id="GO:0009098">
    <property type="term" value="P:L-leucine biosynthetic process"/>
    <property type="evidence" value="ECO:0007669"/>
    <property type="project" value="UniProtKB-UniRule"/>
</dbReference>
<evidence type="ECO:0000256" key="9">
    <source>
        <dbReference type="ARBA" id="ARBA00023211"/>
    </source>
</evidence>
<evidence type="ECO:0000256" key="8">
    <source>
        <dbReference type="ARBA" id="ARBA00022723"/>
    </source>
</evidence>
<dbReference type="InterPro" id="IPR000891">
    <property type="entry name" value="PYR_CT"/>
</dbReference>
<keyword evidence="14" id="KW-1185">Reference proteome</keyword>
<evidence type="ECO:0000256" key="11">
    <source>
        <dbReference type="HAMAP-Rule" id="MF_01025"/>
    </source>
</evidence>
<dbReference type="FunFam" id="3.30.160.270:FF:000003">
    <property type="entry name" value="2-isopropylmalate synthase"/>
    <property type="match status" value="1"/>
</dbReference>
<comment type="catalytic activity">
    <reaction evidence="11">
        <text>3-methyl-2-oxobutanoate + acetyl-CoA + H2O = (2S)-2-isopropylmalate + CoA + H(+)</text>
        <dbReference type="Rhea" id="RHEA:21524"/>
        <dbReference type="ChEBI" id="CHEBI:1178"/>
        <dbReference type="ChEBI" id="CHEBI:11851"/>
        <dbReference type="ChEBI" id="CHEBI:15377"/>
        <dbReference type="ChEBI" id="CHEBI:15378"/>
        <dbReference type="ChEBI" id="CHEBI:57287"/>
        <dbReference type="ChEBI" id="CHEBI:57288"/>
        <dbReference type="EC" id="2.3.3.13"/>
    </reaction>
</comment>
<dbReference type="PANTHER" id="PTHR10277:SF9">
    <property type="entry name" value="2-ISOPROPYLMALATE SYNTHASE 1, CHLOROPLASTIC-RELATED"/>
    <property type="match status" value="1"/>
</dbReference>
<dbReference type="EMBL" id="BSDR01000001">
    <property type="protein sequence ID" value="GLI34345.1"/>
    <property type="molecule type" value="Genomic_DNA"/>
</dbReference>
<keyword evidence="11" id="KW-0963">Cytoplasm</keyword>
<dbReference type="GO" id="GO:0005737">
    <property type="term" value="C:cytoplasm"/>
    <property type="evidence" value="ECO:0007669"/>
    <property type="project" value="UniProtKB-UniRule"/>
</dbReference>
<sequence length="543" mass="59840">MGLTGPADLSDAFKKLPLCGTGTFHLEKDRENSEMEKDEKMSRKIHIFDTTLRDGEQVPGAKLNKRQKIEIAQQLANLGVDVIEAGFPCSSPEDLQAVKAIAEQVKGPVIAGLARAVQQDIDLAWEALQGAERPRIHVFLGSSDIHLKSKLRKGRDNALAMAVEAVRYAKKYCHDVEYSTEDGSRTDFDYLCRVIEAAIDAGATVINVPDTVGYAVPEQYGELIRKLRESVPALDRVLLSVHCHNDLGLAVANSLAAIRNGADQVECTVNGVGERAGNASLEEIVMILKTRHDTYQAYTDIKTQEIYRTSRMVSRLMNIPVQPNKAIIGANAFAHSSGIHQDGILKDRSTYEIMKPEDVGIRQHKMVLTARSGRAALKHRLTEMGYELEQDKFERVYKRFLNVADRKKEITSQDLNSIVEIELTKVPETFTFHSLQIMSGNTMIPLASVTLLKEGQMLTDAATGNGPVNAVFNGIERIVGQQGKLRDYDLKAVTMGKDALGEAMVRVEIEGVVYSGIGTSPDVIEATARAYLNAFNRFFAGSH</sequence>
<dbReference type="InterPro" id="IPR036230">
    <property type="entry name" value="LeuA_allosteric_dom_sf"/>
</dbReference>
<evidence type="ECO:0000256" key="7">
    <source>
        <dbReference type="ARBA" id="ARBA00022679"/>
    </source>
</evidence>
<evidence type="ECO:0000256" key="4">
    <source>
        <dbReference type="ARBA" id="ARBA00018198"/>
    </source>
</evidence>
<dbReference type="FunFam" id="1.10.238.260:FF:000001">
    <property type="entry name" value="2-isopropylmalate synthase"/>
    <property type="match status" value="1"/>
</dbReference>
<feature type="binding site" evidence="11">
    <location>
        <position position="242"/>
    </location>
    <ligand>
        <name>Mn(2+)</name>
        <dbReference type="ChEBI" id="CHEBI:29035"/>
    </ligand>
</feature>
<dbReference type="NCBIfam" id="NF002085">
    <property type="entry name" value="PRK00915.1-2"/>
    <property type="match status" value="1"/>
</dbReference>
<comment type="pathway">
    <text evidence="1 11">Amino-acid biosynthesis; L-leucine biosynthesis; L-leucine from 3-methyl-2-oxobutanoate: step 1/4.</text>
</comment>
<dbReference type="NCBIfam" id="TIGR00973">
    <property type="entry name" value="leuA_bact"/>
    <property type="match status" value="1"/>
</dbReference>
<feature type="binding site" evidence="11">
    <location>
        <position position="244"/>
    </location>
    <ligand>
        <name>Mn(2+)</name>
        <dbReference type="ChEBI" id="CHEBI:29035"/>
    </ligand>
</feature>
<dbReference type="InterPro" id="IPR013709">
    <property type="entry name" value="2-isopropylmalate_synth_dimer"/>
</dbReference>
<dbReference type="EC" id="2.3.3.13" evidence="3 11"/>
<protein>
    <recommendedName>
        <fullName evidence="4 11">2-isopropylmalate synthase</fullName>
        <ecNumber evidence="3 11">2.3.3.13</ecNumber>
    </recommendedName>
    <alternativeName>
        <fullName evidence="11">Alpha-IPM synthase</fullName>
    </alternativeName>
    <alternativeName>
        <fullName evidence="11">Alpha-isopropylmalate synthase</fullName>
    </alternativeName>
</protein>
<comment type="caution">
    <text evidence="13">The sequence shown here is derived from an EMBL/GenBank/DDBJ whole genome shotgun (WGS) entry which is preliminary data.</text>
</comment>
<dbReference type="GO" id="GO:0003985">
    <property type="term" value="F:acetyl-CoA C-acetyltransferase activity"/>
    <property type="evidence" value="ECO:0007669"/>
    <property type="project" value="UniProtKB-UniRule"/>
</dbReference>
<gene>
    <name evidence="11 13" type="primary">leuA</name>
    <name evidence="13" type="ORF">DAMNIGENAA_17780</name>
</gene>
<dbReference type="GO" id="GO:0003852">
    <property type="term" value="F:2-isopropylmalate synthase activity"/>
    <property type="evidence" value="ECO:0007669"/>
    <property type="project" value="UniProtKB-UniRule"/>
</dbReference>
<dbReference type="PROSITE" id="PS00815">
    <property type="entry name" value="AIPM_HOMOCIT_SYNTH_1"/>
    <property type="match status" value="1"/>
</dbReference>
<keyword evidence="5 11" id="KW-0432">Leucine biosynthesis</keyword>
<dbReference type="InterPro" id="IPR005671">
    <property type="entry name" value="LeuA_bact_synth"/>
</dbReference>
<dbReference type="NCBIfam" id="NF002086">
    <property type="entry name" value="PRK00915.1-3"/>
    <property type="match status" value="1"/>
</dbReference>
<evidence type="ECO:0000259" key="12">
    <source>
        <dbReference type="PROSITE" id="PS50991"/>
    </source>
</evidence>
<feature type="domain" description="Pyruvate carboxyltransferase" evidence="12">
    <location>
        <begin position="45"/>
        <end position="307"/>
    </location>
</feature>
<dbReference type="FunFam" id="3.20.20.70:FF:000010">
    <property type="entry name" value="2-isopropylmalate synthase"/>
    <property type="match status" value="1"/>
</dbReference>
<dbReference type="Pfam" id="PF08502">
    <property type="entry name" value="LeuA_dimer"/>
    <property type="match status" value="1"/>
</dbReference>
<feature type="region of interest" description="Regulatory domain" evidence="11">
    <location>
        <begin position="431"/>
        <end position="543"/>
    </location>
</feature>
<reference evidence="13" key="1">
    <citation type="submission" date="2022-12" db="EMBL/GenBank/DDBJ databases">
        <title>Reference genome sequencing for broad-spectrum identification of bacterial and archaeal isolates by mass spectrometry.</title>
        <authorList>
            <person name="Sekiguchi Y."/>
            <person name="Tourlousse D.M."/>
        </authorList>
    </citation>
    <scope>NUCLEOTIDE SEQUENCE</scope>
    <source>
        <strain evidence="13">ASRB1</strain>
    </source>
</reference>